<dbReference type="OrthoDB" id="4664297at2759"/>
<sequence length="317" mass="35878">MASRAAPLTEAEKEHFRQRGFLHLKECFTPEQAASITKDVWVRLGVDPSDKSTWTKSKVNMPNHNAFLAKDFAPKAWSAIAELCGGDERINDKSRYWRDGLIVNLGSEQNEGKEFHPHDLDNWHVDGDFFVHYLDSPEQALLVVVLFSDIAPGGGGTMICPEAIPKVARYLYDHPQGVSPRMKPRGHAEFKREKDLDWFIDIAKSCTDFVEVTGEIGDVYLLHPLMLHSATFNPKRQIRIITNPPVSLKEPFMFNRADGAYSLVEQTTLRALGQDHLGEWRITADRELIVPERMKDANKMKQEELERLAQAKTAAAA</sequence>
<proteinExistence type="predicted"/>
<dbReference type="AlphaFoldDB" id="A0A9P8CQ32"/>
<dbReference type="Proteomes" id="UP000887229">
    <property type="component" value="Unassembled WGS sequence"/>
</dbReference>
<name>A0A9P8CQ32_9HYPO</name>
<comment type="caution">
    <text evidence="1">The sequence shown here is derived from an EMBL/GenBank/DDBJ whole genome shotgun (WGS) entry which is preliminary data.</text>
</comment>
<dbReference type="EMBL" id="MU251258">
    <property type="protein sequence ID" value="KAG9253336.1"/>
    <property type="molecule type" value="Genomic_DNA"/>
</dbReference>
<protein>
    <submittedName>
        <fullName evidence="1">Uncharacterized protein</fullName>
    </submittedName>
</protein>
<accession>A0A9P8CQ32</accession>
<gene>
    <name evidence="1" type="ORF">F5Z01DRAFT_637589</name>
</gene>
<evidence type="ECO:0000313" key="1">
    <source>
        <dbReference type="EMBL" id="KAG9253336.1"/>
    </source>
</evidence>
<keyword evidence="2" id="KW-1185">Reference proteome</keyword>
<organism evidence="1 2">
    <name type="scientific">Emericellopsis atlantica</name>
    <dbReference type="NCBI Taxonomy" id="2614577"/>
    <lineage>
        <taxon>Eukaryota</taxon>
        <taxon>Fungi</taxon>
        <taxon>Dikarya</taxon>
        <taxon>Ascomycota</taxon>
        <taxon>Pezizomycotina</taxon>
        <taxon>Sordariomycetes</taxon>
        <taxon>Hypocreomycetidae</taxon>
        <taxon>Hypocreales</taxon>
        <taxon>Bionectriaceae</taxon>
        <taxon>Emericellopsis</taxon>
    </lineage>
</organism>
<dbReference type="Gene3D" id="2.60.120.620">
    <property type="entry name" value="q2cbj1_9rhob like domain"/>
    <property type="match status" value="1"/>
</dbReference>
<reference evidence="1" key="1">
    <citation type="journal article" date="2021" name="IMA Fungus">
        <title>Genomic characterization of three marine fungi, including Emericellopsis atlantica sp. nov. with signatures of a generalist lifestyle and marine biomass degradation.</title>
        <authorList>
            <person name="Hagestad O.C."/>
            <person name="Hou L."/>
            <person name="Andersen J.H."/>
            <person name="Hansen E.H."/>
            <person name="Altermark B."/>
            <person name="Li C."/>
            <person name="Kuhnert E."/>
            <person name="Cox R.J."/>
            <person name="Crous P.W."/>
            <person name="Spatafora J.W."/>
            <person name="Lail K."/>
            <person name="Amirebrahimi M."/>
            <person name="Lipzen A."/>
            <person name="Pangilinan J."/>
            <person name="Andreopoulos W."/>
            <person name="Hayes R.D."/>
            <person name="Ng V."/>
            <person name="Grigoriev I.V."/>
            <person name="Jackson S.A."/>
            <person name="Sutton T.D.S."/>
            <person name="Dobson A.D.W."/>
            <person name="Rama T."/>
        </authorList>
    </citation>
    <scope>NUCLEOTIDE SEQUENCE</scope>
    <source>
        <strain evidence="1">TS7</strain>
    </source>
</reference>
<evidence type="ECO:0000313" key="2">
    <source>
        <dbReference type="Proteomes" id="UP000887229"/>
    </source>
</evidence>
<dbReference type="RefSeq" id="XP_046117260.1">
    <property type="nucleotide sequence ID" value="XM_046262296.1"/>
</dbReference>
<dbReference type="SUPFAM" id="SSF51197">
    <property type="entry name" value="Clavaminate synthase-like"/>
    <property type="match status" value="1"/>
</dbReference>
<dbReference type="GeneID" id="70293199"/>